<name>A0A0K1W0A3_9MOLU</name>
<sequence length="183" mass="21649">MDFNLIQKNIKKPILWFGSVVFTLIIISLIIILVIPIEKHNKIIFCCVFVLNYILIYFISTCLNLSKSSISLFYNIEVTKDDESSDYEVTVIKSLFNYLFTILFTICAFFIELSSGPLIIKSTWSSYARETFWVYLIIFLINITYFFLYTSITLYLINENKEFKNAYITYYKKNKEHITLSKE</sequence>
<feature type="transmembrane region" description="Helical" evidence="1">
    <location>
        <begin position="132"/>
        <end position="157"/>
    </location>
</feature>
<dbReference type="Proteomes" id="UP000067476">
    <property type="component" value="Chromosome"/>
</dbReference>
<keyword evidence="1" id="KW-0812">Transmembrane</keyword>
<keyword evidence="3" id="KW-1185">Reference proteome</keyword>
<gene>
    <name evidence="2" type="ORF">SLITO_v1c00720</name>
</gene>
<feature type="transmembrane region" description="Helical" evidence="1">
    <location>
        <begin position="14"/>
        <end position="37"/>
    </location>
</feature>
<dbReference type="PATRIC" id="fig|216942.3.peg.72"/>
<dbReference type="OrthoDB" id="389612at2"/>
<organism evidence="2 3">
    <name type="scientific">Spiroplasma litorale</name>
    <dbReference type="NCBI Taxonomy" id="216942"/>
    <lineage>
        <taxon>Bacteria</taxon>
        <taxon>Bacillati</taxon>
        <taxon>Mycoplasmatota</taxon>
        <taxon>Mollicutes</taxon>
        <taxon>Entomoplasmatales</taxon>
        <taxon>Spiroplasmataceae</taxon>
        <taxon>Spiroplasma</taxon>
    </lineage>
</organism>
<reference evidence="2 3" key="1">
    <citation type="journal article" date="2015" name="Genome Announc.">
        <title>Complete Genome Sequence of Spiroplasma litorale TN-1T (DSM 21781), a Bacterium Isolated from a Green-Eyed Horsefly (Tabanus nigrovittatus).</title>
        <authorList>
            <person name="Lo W.S."/>
            <person name="Lai Y.C."/>
            <person name="Lien Y.W."/>
            <person name="Wang T.H."/>
            <person name="Kuo C.H."/>
        </authorList>
    </citation>
    <scope>NUCLEOTIDE SEQUENCE [LARGE SCALE GENOMIC DNA]</scope>
    <source>
        <strain evidence="2 3">TN-1</strain>
    </source>
</reference>
<evidence type="ECO:0000313" key="2">
    <source>
        <dbReference type="EMBL" id="AKX33740.1"/>
    </source>
</evidence>
<dbReference type="EMBL" id="CP012357">
    <property type="protein sequence ID" value="AKX33740.1"/>
    <property type="molecule type" value="Genomic_DNA"/>
</dbReference>
<dbReference type="KEGG" id="sll:SLITO_v1c00720"/>
<evidence type="ECO:0000256" key="1">
    <source>
        <dbReference type="SAM" id="Phobius"/>
    </source>
</evidence>
<feature type="transmembrane region" description="Helical" evidence="1">
    <location>
        <begin position="43"/>
        <end position="65"/>
    </location>
</feature>
<evidence type="ECO:0008006" key="4">
    <source>
        <dbReference type="Google" id="ProtNLM"/>
    </source>
</evidence>
<evidence type="ECO:0000313" key="3">
    <source>
        <dbReference type="Proteomes" id="UP000067476"/>
    </source>
</evidence>
<dbReference type="RefSeq" id="WP_075057839.1">
    <property type="nucleotide sequence ID" value="NZ_CP012357.1"/>
</dbReference>
<keyword evidence="1" id="KW-0472">Membrane</keyword>
<proteinExistence type="predicted"/>
<protein>
    <recommendedName>
        <fullName evidence="4">Transmembrane protein</fullName>
    </recommendedName>
</protein>
<dbReference type="AlphaFoldDB" id="A0A0K1W0A3"/>
<feature type="transmembrane region" description="Helical" evidence="1">
    <location>
        <begin position="95"/>
        <end position="120"/>
    </location>
</feature>
<keyword evidence="1" id="KW-1133">Transmembrane helix</keyword>
<accession>A0A0K1W0A3</accession>